<gene>
    <name evidence="2" type="ORF">D3H35_27840</name>
</gene>
<sequence length="218" mass="23588">MDEALVKKLKLPHGGHIAIVQPPEGYLASLGLSPEETRLDVARVGEYDFVQLFAYGSGDVERLGPAAARAVKPGGLLWVCYPKGTSAIKADINRDRGWGPLAEAGFEGVALVSLDETWSSMRFRPASGKPRVTPAERKAAVAGEPSASEGVLDTPEDLLAELIKHPEQAALFEKLAPSHKKEYVRWIVEAKKAETRASRIGKAIEKLSQGLKRPSDKI</sequence>
<dbReference type="Pfam" id="PF13376">
    <property type="entry name" value="OmdA"/>
    <property type="match status" value="1"/>
</dbReference>
<feature type="region of interest" description="Disordered" evidence="1">
    <location>
        <begin position="125"/>
        <end position="150"/>
    </location>
</feature>
<dbReference type="RefSeq" id="WP_119152374.1">
    <property type="nucleotide sequence ID" value="NZ_JBHSOV010000006.1"/>
</dbReference>
<accession>A0A398CNS0</accession>
<dbReference type="Proteomes" id="UP000266340">
    <property type="component" value="Unassembled WGS sequence"/>
</dbReference>
<reference evidence="2 3" key="1">
    <citation type="submission" date="2018-09" db="EMBL/GenBank/DDBJ databases">
        <title>Cohnella cavernae sp. nov., isolated from a karst cave.</title>
        <authorList>
            <person name="Zhu H."/>
        </authorList>
    </citation>
    <scope>NUCLEOTIDE SEQUENCE [LARGE SCALE GENOMIC DNA]</scope>
    <source>
        <strain evidence="2 3">K2E09-144</strain>
    </source>
</reference>
<evidence type="ECO:0000313" key="2">
    <source>
        <dbReference type="EMBL" id="RIE00554.1"/>
    </source>
</evidence>
<evidence type="ECO:0000313" key="3">
    <source>
        <dbReference type="Proteomes" id="UP000266340"/>
    </source>
</evidence>
<comment type="caution">
    <text evidence="2">The sequence shown here is derived from an EMBL/GenBank/DDBJ whole genome shotgun (WGS) entry which is preliminary data.</text>
</comment>
<evidence type="ECO:0000256" key="1">
    <source>
        <dbReference type="SAM" id="MobiDB-lite"/>
    </source>
</evidence>
<name>A0A398CNS0_9BACL</name>
<protein>
    <recommendedName>
        <fullName evidence="4">YdeI/OmpD-associated family protein</fullName>
    </recommendedName>
</protein>
<dbReference type="OrthoDB" id="9800461at2"/>
<proteinExistence type="predicted"/>
<organism evidence="2 3">
    <name type="scientific">Cohnella faecalis</name>
    <dbReference type="NCBI Taxonomy" id="2315694"/>
    <lineage>
        <taxon>Bacteria</taxon>
        <taxon>Bacillati</taxon>
        <taxon>Bacillota</taxon>
        <taxon>Bacilli</taxon>
        <taxon>Bacillales</taxon>
        <taxon>Paenibacillaceae</taxon>
        <taxon>Cohnella</taxon>
    </lineage>
</organism>
<keyword evidence="3" id="KW-1185">Reference proteome</keyword>
<evidence type="ECO:0008006" key="4">
    <source>
        <dbReference type="Google" id="ProtNLM"/>
    </source>
</evidence>
<dbReference type="EMBL" id="QXJM01000052">
    <property type="protein sequence ID" value="RIE00554.1"/>
    <property type="molecule type" value="Genomic_DNA"/>
</dbReference>
<dbReference type="AlphaFoldDB" id="A0A398CNS0"/>